<dbReference type="Proteomes" id="UP000324800">
    <property type="component" value="Unassembled WGS sequence"/>
</dbReference>
<protein>
    <submittedName>
        <fullName evidence="1">Uncharacterized protein</fullName>
    </submittedName>
</protein>
<gene>
    <name evidence="1" type="ORF">EZS28_006374</name>
</gene>
<name>A0A5J4WSH6_9EUKA</name>
<evidence type="ECO:0000313" key="1">
    <source>
        <dbReference type="EMBL" id="KAA6398097.1"/>
    </source>
</evidence>
<dbReference type="EMBL" id="SNRW01001035">
    <property type="protein sequence ID" value="KAA6398097.1"/>
    <property type="molecule type" value="Genomic_DNA"/>
</dbReference>
<accession>A0A5J4WSH6</accession>
<comment type="caution">
    <text evidence="1">The sequence shown here is derived from an EMBL/GenBank/DDBJ whole genome shotgun (WGS) entry which is preliminary data.</text>
</comment>
<dbReference type="AlphaFoldDB" id="A0A5J4WSH6"/>
<evidence type="ECO:0000313" key="2">
    <source>
        <dbReference type="Proteomes" id="UP000324800"/>
    </source>
</evidence>
<reference evidence="1 2" key="1">
    <citation type="submission" date="2019-03" db="EMBL/GenBank/DDBJ databases">
        <title>Single cell metagenomics reveals metabolic interactions within the superorganism composed of flagellate Streblomastix strix and complex community of Bacteroidetes bacteria on its surface.</title>
        <authorList>
            <person name="Treitli S.C."/>
            <person name="Kolisko M."/>
            <person name="Husnik F."/>
            <person name="Keeling P."/>
            <person name="Hampl V."/>
        </authorList>
    </citation>
    <scope>NUCLEOTIDE SEQUENCE [LARGE SCALE GENOMIC DNA]</scope>
    <source>
        <strain evidence="1">ST1C</strain>
    </source>
</reference>
<sequence>MLRKMKKPGEQDNTCAVAKSNLFQWKQGISGIAGSINKKRIQLKNNQSDQQLGSPIVERNICNQEVGRRTEENNGLSTTEHVIESSIFYNKRSKQYIGNMEEGRLGMFYGQQIGVLSFDSDWGVGQVLNIYTQGDSQYVSGNTVQNFNNIKDLCEDNLNQIRWSEKSESSVNCKLCRRHSVPDTRSTIVEERSKVDSGGVSEVWTGDQ</sequence>
<organism evidence="1 2">
    <name type="scientific">Streblomastix strix</name>
    <dbReference type="NCBI Taxonomy" id="222440"/>
    <lineage>
        <taxon>Eukaryota</taxon>
        <taxon>Metamonada</taxon>
        <taxon>Preaxostyla</taxon>
        <taxon>Oxymonadida</taxon>
        <taxon>Streblomastigidae</taxon>
        <taxon>Streblomastix</taxon>
    </lineage>
</organism>
<proteinExistence type="predicted"/>